<proteinExistence type="predicted"/>
<reference evidence="2" key="1">
    <citation type="submission" date="2013-12" db="EMBL/GenBank/DDBJ databases">
        <title>A Varibaculum cambriense genome reconstructed from a premature infant gut community with otherwise low bacterial novelty that shifts toward anaerobic metabolism during the third week of life.</title>
        <authorList>
            <person name="Brown C.T."/>
            <person name="Sharon I."/>
            <person name="Thomas B.C."/>
            <person name="Castelle C.J."/>
            <person name="Morowitz M.J."/>
            <person name="Banfield J.F."/>
        </authorList>
    </citation>
    <scope>NUCLEOTIDE SEQUENCE</scope>
</reference>
<evidence type="ECO:0000313" key="2">
    <source>
        <dbReference type="EMBL" id="ETJ30305.1"/>
    </source>
</evidence>
<name>W1XLJ9_9ZZZZ</name>
<gene>
    <name evidence="2" type="ORF">Q604_UNBC15178G0001</name>
</gene>
<feature type="region of interest" description="Disordered" evidence="1">
    <location>
        <begin position="1"/>
        <end position="21"/>
    </location>
</feature>
<comment type="caution">
    <text evidence="2">The sequence shown here is derived from an EMBL/GenBank/DDBJ whole genome shotgun (WGS) entry which is preliminary data.</text>
</comment>
<organism evidence="2">
    <name type="scientific">human gut metagenome</name>
    <dbReference type="NCBI Taxonomy" id="408170"/>
    <lineage>
        <taxon>unclassified sequences</taxon>
        <taxon>metagenomes</taxon>
        <taxon>organismal metagenomes</taxon>
    </lineage>
</organism>
<sequence>ITKLGNQRHANAGGGVEGAGGNYDQRLDQLLGHEVTSVAGSHVLIACRGNPAFFNPL</sequence>
<feature type="compositionally biased region" description="Gly residues" evidence="1">
    <location>
        <begin position="12"/>
        <end position="21"/>
    </location>
</feature>
<accession>W1XLJ9</accession>
<protein>
    <submittedName>
        <fullName evidence="2">Uncharacterized protein</fullName>
    </submittedName>
</protein>
<dbReference type="AlphaFoldDB" id="W1XLJ9"/>
<evidence type="ECO:0000256" key="1">
    <source>
        <dbReference type="SAM" id="MobiDB-lite"/>
    </source>
</evidence>
<feature type="non-terminal residue" evidence="2">
    <location>
        <position position="1"/>
    </location>
</feature>
<dbReference type="EMBL" id="AZMM01015178">
    <property type="protein sequence ID" value="ETJ30305.1"/>
    <property type="molecule type" value="Genomic_DNA"/>
</dbReference>